<name>A0A7V4TXF8_CALAY</name>
<accession>A0A7V4TXF8</accession>
<dbReference type="AlphaFoldDB" id="A0A7V4TXF8"/>
<dbReference type="EMBL" id="DRQG01000004">
    <property type="protein sequence ID" value="HGY54149.1"/>
    <property type="molecule type" value="Genomic_DNA"/>
</dbReference>
<dbReference type="InterPro" id="IPR021776">
    <property type="entry name" value="ActD"/>
</dbReference>
<keyword evidence="1" id="KW-0812">Transmembrane</keyword>
<reference evidence="2" key="1">
    <citation type="journal article" date="2020" name="mSystems">
        <title>Genome- and Community-Level Interaction Insights into Carbon Utilization and Element Cycling Functions of Hydrothermarchaeota in Hydrothermal Sediment.</title>
        <authorList>
            <person name="Zhou Z."/>
            <person name="Liu Y."/>
            <person name="Xu W."/>
            <person name="Pan J."/>
            <person name="Luo Z.H."/>
            <person name="Li M."/>
        </authorList>
    </citation>
    <scope>NUCLEOTIDE SEQUENCE [LARGE SCALE GENOMIC DNA]</scope>
    <source>
        <strain evidence="2">HyVt-577</strain>
    </source>
</reference>
<keyword evidence="1" id="KW-0472">Membrane</keyword>
<evidence type="ECO:0000256" key="1">
    <source>
        <dbReference type="SAM" id="Phobius"/>
    </source>
</evidence>
<comment type="caution">
    <text evidence="2">The sequence shown here is derived from an EMBL/GenBank/DDBJ whole genome shotgun (WGS) entry which is preliminary data.</text>
</comment>
<keyword evidence="1" id="KW-1133">Transmembrane helix</keyword>
<organism evidence="2">
    <name type="scientific">Caldithrix abyssi</name>
    <dbReference type="NCBI Taxonomy" id="187145"/>
    <lineage>
        <taxon>Bacteria</taxon>
        <taxon>Pseudomonadati</taxon>
        <taxon>Calditrichota</taxon>
        <taxon>Calditrichia</taxon>
        <taxon>Calditrichales</taxon>
        <taxon>Calditrichaceae</taxon>
        <taxon>Caldithrix</taxon>
    </lineage>
</organism>
<dbReference type="PANTHER" id="PTHR40394:SF2">
    <property type="entry name" value="QUINOL:CYTOCHROME C OXIDOREDUCTASE MEMBRANE PROTEIN"/>
    <property type="match status" value="1"/>
</dbReference>
<protein>
    <submittedName>
        <fullName evidence="2">DUF3341 domain-containing protein</fullName>
    </submittedName>
</protein>
<evidence type="ECO:0000313" key="2">
    <source>
        <dbReference type="EMBL" id="HGY54149.1"/>
    </source>
</evidence>
<dbReference type="Pfam" id="PF11821">
    <property type="entry name" value="ActD"/>
    <property type="match status" value="1"/>
</dbReference>
<dbReference type="PANTHER" id="PTHR40394">
    <property type="entry name" value="LIPOPROTEIN-RELATED"/>
    <property type="match status" value="1"/>
</dbReference>
<feature type="transmembrane region" description="Helical" evidence="1">
    <location>
        <begin position="97"/>
        <end position="121"/>
    </location>
</feature>
<proteinExistence type="predicted"/>
<dbReference type="Proteomes" id="UP000885779">
    <property type="component" value="Unassembled WGS sequence"/>
</dbReference>
<feature type="transmembrane region" description="Helical" evidence="1">
    <location>
        <begin position="55"/>
        <end position="77"/>
    </location>
</feature>
<sequence length="180" mass="19983">MSNERIEGILAEFKNPAELLKAAEKMRDAGYKDYDCHSPFPIHGMDKAMGEKRSILGWMVGPVAFVMVIFGFLFEGWTSTIAYPLVISGKPLFSYQAYGAVAFAIMVLTSALTALVGMLALNKLPRFHHPVFYSDRFAKVSDDGFFVSVEAGDKQFDREKTKAFLESIGGTHIEELIAND</sequence>
<gene>
    <name evidence="2" type="ORF">ENK44_00475</name>
</gene>